<feature type="compositionally biased region" description="Polar residues" evidence="1">
    <location>
        <begin position="160"/>
        <end position="181"/>
    </location>
</feature>
<keyword evidence="4" id="KW-1185">Reference proteome</keyword>
<organism evidence="3 4">
    <name type="scientific">Vibrio hippocampi</name>
    <dbReference type="NCBI Taxonomy" id="654686"/>
    <lineage>
        <taxon>Bacteria</taxon>
        <taxon>Pseudomonadati</taxon>
        <taxon>Pseudomonadota</taxon>
        <taxon>Gammaproteobacteria</taxon>
        <taxon>Vibrionales</taxon>
        <taxon>Vibrionaceae</taxon>
        <taxon>Vibrio</taxon>
    </lineage>
</organism>
<keyword evidence="2" id="KW-0732">Signal</keyword>
<feature type="chain" id="PRO_5047041893" description="SPOR domain-containing protein" evidence="2">
    <location>
        <begin position="31"/>
        <end position="335"/>
    </location>
</feature>
<dbReference type="EMBL" id="CAKLCM010000001">
    <property type="protein sequence ID" value="CAH0524320.1"/>
    <property type="molecule type" value="Genomic_DNA"/>
</dbReference>
<evidence type="ECO:0000256" key="2">
    <source>
        <dbReference type="SAM" id="SignalP"/>
    </source>
</evidence>
<protein>
    <recommendedName>
        <fullName evidence="5">SPOR domain-containing protein</fullName>
    </recommendedName>
</protein>
<reference evidence="3" key="1">
    <citation type="submission" date="2021-12" db="EMBL/GenBank/DDBJ databases">
        <authorList>
            <person name="Rodrigo-Torres L."/>
            <person name="Arahal R. D."/>
            <person name="Lucena T."/>
        </authorList>
    </citation>
    <scope>NUCLEOTIDE SEQUENCE</scope>
    <source>
        <strain evidence="3">CECT 8226</strain>
    </source>
</reference>
<dbReference type="Proteomes" id="UP000838160">
    <property type="component" value="Unassembled WGS sequence"/>
</dbReference>
<sequence length="335" mass="37078">MSPIKSANKWLCSSFAIAASLLVLSEPSHAQDAPLCDATQVSSNQLPVLEAQCPIGQGVWSNNIPSTETSVYWIQCGLLDALMPLSTAKPLYRQISTHVWMKPEAKGYRCLLGPYTDSRVASRELAKVKTLRDYKDAFIRHISRASAHASPVKPVAAGETNITNSITPQISQENNRRTSTPKANTVVKVPATATTAQKPSPSKTSSQNSRPKQVEPVATLPTTVSSSVSIRFRAQVHNKQYTLPYLDSNNYQFYMEHNQAWNRLDYQTAIKVCSDLDMRLVNSTEWEALLASKVMTREQWPVQLPYWGDGQKGLFTSGKVVPVKANTQLNVLCVK</sequence>
<comment type="caution">
    <text evidence="3">The sequence shown here is derived from an EMBL/GenBank/DDBJ whole genome shotgun (WGS) entry which is preliminary data.</text>
</comment>
<evidence type="ECO:0000313" key="3">
    <source>
        <dbReference type="EMBL" id="CAH0524320.1"/>
    </source>
</evidence>
<evidence type="ECO:0008006" key="5">
    <source>
        <dbReference type="Google" id="ProtNLM"/>
    </source>
</evidence>
<evidence type="ECO:0000313" key="4">
    <source>
        <dbReference type="Proteomes" id="UP000838160"/>
    </source>
</evidence>
<feature type="compositionally biased region" description="Low complexity" evidence="1">
    <location>
        <begin position="182"/>
        <end position="198"/>
    </location>
</feature>
<dbReference type="RefSeq" id="WP_237483242.1">
    <property type="nucleotide sequence ID" value="NZ_CAKLCM010000001.1"/>
</dbReference>
<feature type="compositionally biased region" description="Polar residues" evidence="1">
    <location>
        <begin position="199"/>
        <end position="211"/>
    </location>
</feature>
<gene>
    <name evidence="3" type="ORF">VHP8226_00134</name>
</gene>
<accession>A0ABN8DC91</accession>
<evidence type="ECO:0000256" key="1">
    <source>
        <dbReference type="SAM" id="MobiDB-lite"/>
    </source>
</evidence>
<feature type="region of interest" description="Disordered" evidence="1">
    <location>
        <begin position="150"/>
        <end position="218"/>
    </location>
</feature>
<name>A0ABN8DC91_9VIBR</name>
<feature type="signal peptide" evidence="2">
    <location>
        <begin position="1"/>
        <end position="30"/>
    </location>
</feature>
<proteinExistence type="predicted"/>